<evidence type="ECO:0000256" key="2">
    <source>
        <dbReference type="ARBA" id="ARBA00022448"/>
    </source>
</evidence>
<keyword evidence="5" id="KW-0547">Nucleotide-binding</keyword>
<dbReference type="PROSITE" id="PS00211">
    <property type="entry name" value="ABC_TRANSPORTER_1"/>
    <property type="match status" value="1"/>
</dbReference>
<keyword evidence="6 12" id="KW-0067">ATP-binding</keyword>
<keyword evidence="2" id="KW-0813">Transport</keyword>
<dbReference type="PROSITE" id="PS50893">
    <property type="entry name" value="ABC_TRANSPORTER_2"/>
    <property type="match status" value="1"/>
</dbReference>
<feature type="transmembrane region" description="Helical" evidence="9">
    <location>
        <begin position="247"/>
        <end position="269"/>
    </location>
</feature>
<comment type="caution">
    <text evidence="12">The sequence shown here is derived from an EMBL/GenBank/DDBJ whole genome shotgun (WGS) entry which is preliminary data.</text>
</comment>
<dbReference type="GO" id="GO:0005886">
    <property type="term" value="C:plasma membrane"/>
    <property type="evidence" value="ECO:0007669"/>
    <property type="project" value="UniProtKB-SubCell"/>
</dbReference>
<keyword evidence="8 9" id="KW-0472">Membrane</keyword>
<dbReference type="SUPFAM" id="SSF52540">
    <property type="entry name" value="P-loop containing nucleoside triphosphate hydrolases"/>
    <property type="match status" value="1"/>
</dbReference>
<evidence type="ECO:0000256" key="6">
    <source>
        <dbReference type="ARBA" id="ARBA00022840"/>
    </source>
</evidence>
<evidence type="ECO:0000256" key="9">
    <source>
        <dbReference type="SAM" id="Phobius"/>
    </source>
</evidence>
<feature type="transmembrane region" description="Helical" evidence="9">
    <location>
        <begin position="275"/>
        <end position="297"/>
    </location>
</feature>
<evidence type="ECO:0000256" key="4">
    <source>
        <dbReference type="ARBA" id="ARBA00022692"/>
    </source>
</evidence>
<dbReference type="InterPro" id="IPR039421">
    <property type="entry name" value="Type_1_exporter"/>
</dbReference>
<dbReference type="SUPFAM" id="SSF90123">
    <property type="entry name" value="ABC transporter transmembrane region"/>
    <property type="match status" value="1"/>
</dbReference>
<proteinExistence type="predicted"/>
<accession>C3JD08</accession>
<evidence type="ECO:0000256" key="7">
    <source>
        <dbReference type="ARBA" id="ARBA00022989"/>
    </source>
</evidence>
<dbReference type="eggNOG" id="COG1132">
    <property type="taxonomic scope" value="Bacteria"/>
</dbReference>
<dbReference type="GO" id="GO:0140359">
    <property type="term" value="F:ABC-type transporter activity"/>
    <property type="evidence" value="ECO:0007669"/>
    <property type="project" value="InterPro"/>
</dbReference>
<dbReference type="EMBL" id="ACNN01000036">
    <property type="protein sequence ID" value="EEN81903.1"/>
    <property type="molecule type" value="Genomic_DNA"/>
</dbReference>
<dbReference type="InterPro" id="IPR003593">
    <property type="entry name" value="AAA+_ATPase"/>
</dbReference>
<keyword evidence="7 9" id="KW-1133">Transmembrane helix</keyword>
<dbReference type="GO" id="GO:0005524">
    <property type="term" value="F:ATP binding"/>
    <property type="evidence" value="ECO:0007669"/>
    <property type="project" value="UniProtKB-KW"/>
</dbReference>
<evidence type="ECO:0000256" key="3">
    <source>
        <dbReference type="ARBA" id="ARBA00022475"/>
    </source>
</evidence>
<evidence type="ECO:0000313" key="13">
    <source>
        <dbReference type="Proteomes" id="UP000004295"/>
    </source>
</evidence>
<dbReference type="FunFam" id="3.40.50.300:FF:000221">
    <property type="entry name" value="Multidrug ABC transporter ATP-binding protein"/>
    <property type="match status" value="1"/>
</dbReference>
<dbReference type="Pfam" id="PF00664">
    <property type="entry name" value="ABC_membrane"/>
    <property type="match status" value="1"/>
</dbReference>
<comment type="subcellular location">
    <subcellularLocation>
        <location evidence="1">Cell membrane</location>
        <topology evidence="1">Multi-pass membrane protein</topology>
    </subcellularLocation>
</comment>
<dbReference type="AlphaFoldDB" id="C3JD08"/>
<dbReference type="RefSeq" id="WP_004335218.1">
    <property type="nucleotide sequence ID" value="NZ_ACNN01000036.1"/>
</dbReference>
<dbReference type="Gene3D" id="3.40.50.300">
    <property type="entry name" value="P-loop containing nucleotide triphosphate hydrolases"/>
    <property type="match status" value="1"/>
</dbReference>
<dbReference type="STRING" id="553175.POREN0001_0695"/>
<sequence length="583" mass="64953">MNVLQRLGIYMGNRKPLLPISLVLSGLTGLVSLLPFIFVWLIVHQLLVEPEGVEPDSVFSLAWWAFGSAVLAILLSFLSLIFSHVAAFRVECSMRRSALSRLMRMPLGYFDTHTTGRIRKIIDEDSSQTHTFIAHLLPDLMGSILSPIGVLVLLFVVDWHLGLACMIPILMAFATLGVMMNPRQQSFQREYLDAQERMSTEAVEYVRGVPVVKVFQQTVFSFKRFYDSIICYRDLVTKCTLRWQYPMSFYTAVINTIAFFLIPMAIILIHNTGNYGGVIADMILFLLITPVISGNIMKIMFLQQGMFMAGEAINRMEALTEDAPLPEAEHPQPITSYSIAFEGVTFSYSGANTPAVQELSFTLPEGKTYALVGPSGGGKSTIARLIPRFYDVAQGSISIGGVDVRQVATHDLMNAVSFVFQNGKLFHSSLRHNVTYGSPNATEEQIRRALNLAQCREIIERLPQGLDTRIGVEGTYLSGGEQQRIILARALLKDAPIVVLDEATAFADPENEQLIRRALAELTKGKTVLLIAHRLTNVVDADAILVVDGGRLVQQGTHQALVEQEGLYRSMWEEYNRSINWTI</sequence>
<dbReference type="GeneID" id="93365417"/>
<evidence type="ECO:0000259" key="10">
    <source>
        <dbReference type="PROSITE" id="PS50893"/>
    </source>
</evidence>
<dbReference type="CDD" id="cd07346">
    <property type="entry name" value="ABC_6TM_exporters"/>
    <property type="match status" value="1"/>
</dbReference>
<dbReference type="InterPro" id="IPR003439">
    <property type="entry name" value="ABC_transporter-like_ATP-bd"/>
</dbReference>
<feature type="transmembrane region" description="Helical" evidence="9">
    <location>
        <begin position="20"/>
        <end position="43"/>
    </location>
</feature>
<evidence type="ECO:0000259" key="11">
    <source>
        <dbReference type="PROSITE" id="PS50929"/>
    </source>
</evidence>
<keyword evidence="3" id="KW-1003">Cell membrane</keyword>
<protein>
    <submittedName>
        <fullName evidence="12">ABC transporter, ATP-binding protein</fullName>
    </submittedName>
</protein>
<dbReference type="PANTHER" id="PTHR24221:SF397">
    <property type="entry name" value="ABC TRANSPORTER, ATP-BINDING TRANSMEMBRANE PROTEIN"/>
    <property type="match status" value="1"/>
</dbReference>
<evidence type="ECO:0000256" key="1">
    <source>
        <dbReference type="ARBA" id="ARBA00004651"/>
    </source>
</evidence>
<evidence type="ECO:0000256" key="8">
    <source>
        <dbReference type="ARBA" id="ARBA00023136"/>
    </source>
</evidence>
<reference evidence="12 13" key="1">
    <citation type="submission" date="2009-04" db="EMBL/GenBank/DDBJ databases">
        <authorList>
            <person name="Sebastian Y."/>
            <person name="Madupu R."/>
            <person name="Durkin A.S."/>
            <person name="Torralba M."/>
            <person name="Methe B."/>
            <person name="Sutton G.G."/>
            <person name="Strausberg R.L."/>
            <person name="Nelson K.E."/>
        </authorList>
    </citation>
    <scope>NUCLEOTIDE SEQUENCE [LARGE SCALE GENOMIC DNA]</scope>
    <source>
        <strain evidence="13">ATCC 35406 / BCRC 14492 / JCM 8526 / NCTC 13058 / HG 370</strain>
    </source>
</reference>
<dbReference type="Pfam" id="PF00005">
    <property type="entry name" value="ABC_tran"/>
    <property type="match status" value="1"/>
</dbReference>
<evidence type="ECO:0000313" key="12">
    <source>
        <dbReference type="EMBL" id="EEN81903.1"/>
    </source>
</evidence>
<dbReference type="PANTHER" id="PTHR24221">
    <property type="entry name" value="ATP-BINDING CASSETTE SUB-FAMILY B"/>
    <property type="match status" value="1"/>
</dbReference>
<dbReference type="InterPro" id="IPR017871">
    <property type="entry name" value="ABC_transporter-like_CS"/>
</dbReference>
<feature type="domain" description="ABC transporter" evidence="10">
    <location>
        <begin position="339"/>
        <end position="574"/>
    </location>
</feature>
<keyword evidence="13" id="KW-1185">Reference proteome</keyword>
<organism evidence="12 13">
    <name type="scientific">Porphyromonas endodontalis (strain ATCC 35406 / DSM 24491 / JCM 8526 / CCUG 16442 / BCRC 14492 / NCTC 13058 / HG 370)</name>
    <name type="common">Bacteroides endodontalis</name>
    <dbReference type="NCBI Taxonomy" id="553175"/>
    <lineage>
        <taxon>Bacteria</taxon>
        <taxon>Pseudomonadati</taxon>
        <taxon>Bacteroidota</taxon>
        <taxon>Bacteroidia</taxon>
        <taxon>Bacteroidales</taxon>
        <taxon>Porphyromonadaceae</taxon>
        <taxon>Porphyromonas</taxon>
    </lineage>
</organism>
<feature type="transmembrane region" description="Helical" evidence="9">
    <location>
        <begin position="161"/>
        <end position="180"/>
    </location>
</feature>
<dbReference type="Proteomes" id="UP000004295">
    <property type="component" value="Unassembled WGS sequence"/>
</dbReference>
<dbReference type="InterPro" id="IPR036640">
    <property type="entry name" value="ABC1_TM_sf"/>
</dbReference>
<feature type="domain" description="ABC transmembrane type-1" evidence="11">
    <location>
        <begin position="20"/>
        <end position="302"/>
    </location>
</feature>
<dbReference type="GO" id="GO:0016887">
    <property type="term" value="F:ATP hydrolysis activity"/>
    <property type="evidence" value="ECO:0007669"/>
    <property type="project" value="InterPro"/>
</dbReference>
<dbReference type="InterPro" id="IPR011527">
    <property type="entry name" value="ABC1_TM_dom"/>
</dbReference>
<dbReference type="SMART" id="SM00382">
    <property type="entry name" value="AAA"/>
    <property type="match status" value="1"/>
</dbReference>
<dbReference type="InterPro" id="IPR027417">
    <property type="entry name" value="P-loop_NTPase"/>
</dbReference>
<dbReference type="PROSITE" id="PS50929">
    <property type="entry name" value="ABC_TM1F"/>
    <property type="match status" value="1"/>
</dbReference>
<dbReference type="Gene3D" id="1.20.1560.10">
    <property type="entry name" value="ABC transporter type 1, transmembrane domain"/>
    <property type="match status" value="1"/>
</dbReference>
<gene>
    <name evidence="12" type="ORF">POREN0001_0695</name>
</gene>
<evidence type="ECO:0000256" key="5">
    <source>
        <dbReference type="ARBA" id="ARBA00022741"/>
    </source>
</evidence>
<feature type="transmembrane region" description="Helical" evidence="9">
    <location>
        <begin position="63"/>
        <end position="87"/>
    </location>
</feature>
<name>C3JD08_POREA</name>
<dbReference type="GO" id="GO:0034040">
    <property type="term" value="F:ATPase-coupled lipid transmembrane transporter activity"/>
    <property type="evidence" value="ECO:0007669"/>
    <property type="project" value="TreeGrafter"/>
</dbReference>
<keyword evidence="4 9" id="KW-0812">Transmembrane</keyword>
<feature type="transmembrane region" description="Helical" evidence="9">
    <location>
        <begin position="136"/>
        <end position="155"/>
    </location>
</feature>